<feature type="domain" description="Hemerythrin-like" evidence="5">
    <location>
        <begin position="54"/>
        <end position="160"/>
    </location>
</feature>
<dbReference type="AlphaFoldDB" id="A0A060NR52"/>
<evidence type="ECO:0000259" key="5">
    <source>
        <dbReference type="Pfam" id="PF01814"/>
    </source>
</evidence>
<keyword evidence="2" id="KW-0479">Metal-binding</keyword>
<dbReference type="NCBIfam" id="TIGR02481">
    <property type="entry name" value="hemeryth_dom"/>
    <property type="match status" value="1"/>
</dbReference>
<dbReference type="Gene3D" id="1.20.120.50">
    <property type="entry name" value="Hemerythrin-like"/>
    <property type="match status" value="1"/>
</dbReference>
<evidence type="ECO:0000256" key="1">
    <source>
        <dbReference type="ARBA" id="ARBA00010587"/>
    </source>
</evidence>
<evidence type="ECO:0000256" key="3">
    <source>
        <dbReference type="ARBA" id="ARBA00023004"/>
    </source>
</evidence>
<keyword evidence="3" id="KW-0408">Iron</keyword>
<accession>A0A060NR52</accession>
<evidence type="ECO:0000313" key="7">
    <source>
        <dbReference type="Proteomes" id="UP000067461"/>
    </source>
</evidence>
<dbReference type="InterPro" id="IPR050669">
    <property type="entry name" value="Hemerythrin"/>
</dbReference>
<dbReference type="InterPro" id="IPR012827">
    <property type="entry name" value="Hemerythrin_metal-bd"/>
</dbReference>
<dbReference type="PANTHER" id="PTHR37164:SF1">
    <property type="entry name" value="BACTERIOHEMERYTHRIN"/>
    <property type="match status" value="1"/>
</dbReference>
<evidence type="ECO:0000256" key="2">
    <source>
        <dbReference type="ARBA" id="ARBA00022723"/>
    </source>
</evidence>
<evidence type="ECO:0000313" key="6">
    <source>
        <dbReference type="EMBL" id="BAO81359.1"/>
    </source>
</evidence>
<dbReference type="KEGG" id="cbaa:SRAA_1505"/>
<organism evidence="6 7">
    <name type="scientific">Serpentinimonas raichei</name>
    <dbReference type="NCBI Taxonomy" id="1458425"/>
    <lineage>
        <taxon>Bacteria</taxon>
        <taxon>Pseudomonadati</taxon>
        <taxon>Pseudomonadota</taxon>
        <taxon>Betaproteobacteria</taxon>
        <taxon>Burkholderiales</taxon>
        <taxon>Comamonadaceae</taxon>
        <taxon>Serpentinimonas</taxon>
    </lineage>
</organism>
<sequence>MRIKACVSGHRYFCCAMNTATLEPTEAAAASPPAREFAPVPDLVWSEALQIGDARMDATHQEMVELLARLRALPPEQQLAPYHELVAHTTEHFAQEDRWMLASGFTADNCHSLQHKSVLDTLLAVEAHFHKGDRSIITRMAEALAEWLPLHAQSMDAGLAQHLQALQFDTQTETLPDPSQVRPASMSGCGSISCS</sequence>
<dbReference type="EMBL" id="AP014568">
    <property type="protein sequence ID" value="BAO81359.1"/>
    <property type="molecule type" value="Genomic_DNA"/>
</dbReference>
<dbReference type="GO" id="GO:0046872">
    <property type="term" value="F:metal ion binding"/>
    <property type="evidence" value="ECO:0007669"/>
    <property type="project" value="UniProtKB-KW"/>
</dbReference>
<dbReference type="InterPro" id="IPR035938">
    <property type="entry name" value="Hemerythrin-like_sf"/>
</dbReference>
<reference evidence="6 7" key="1">
    <citation type="journal article" date="2014" name="Nat. Commun.">
        <title>Physiological and genomic features of highly alkaliphilic hydrogen-utilizing Betaproteobacteria from a continental serpentinizing site.</title>
        <authorList>
            <person name="Suzuki S."/>
            <person name="Kuenen J.G."/>
            <person name="Schipper K."/>
            <person name="van der Velde S."/>
            <person name="Ishii S."/>
            <person name="Wu A."/>
            <person name="Sorokin D.Y."/>
            <person name="Tenney A."/>
            <person name="Meng X.Y."/>
            <person name="Morrill P.L."/>
            <person name="Kamagata Y."/>
            <person name="Muyzer G."/>
            <person name="Nealson K.H."/>
        </authorList>
    </citation>
    <scope>NUCLEOTIDE SEQUENCE [LARGE SCALE GENOMIC DNA]</scope>
    <source>
        <strain evidence="6 7">A1</strain>
    </source>
</reference>
<dbReference type="SUPFAM" id="SSF47188">
    <property type="entry name" value="Hemerythrin-like"/>
    <property type="match status" value="1"/>
</dbReference>
<protein>
    <submittedName>
        <fullName evidence="6">Hemerythrin</fullName>
    </submittedName>
</protein>
<dbReference type="PANTHER" id="PTHR37164">
    <property type="entry name" value="BACTERIOHEMERYTHRIN"/>
    <property type="match status" value="1"/>
</dbReference>
<comment type="similarity">
    <text evidence="1">Belongs to the hemerythrin family.</text>
</comment>
<dbReference type="InterPro" id="IPR012312">
    <property type="entry name" value="Hemerythrin-like"/>
</dbReference>
<gene>
    <name evidence="6" type="ORF">SRAA_1505</name>
</gene>
<dbReference type="CDD" id="cd12107">
    <property type="entry name" value="Hemerythrin"/>
    <property type="match status" value="1"/>
</dbReference>
<proteinExistence type="inferred from homology"/>
<feature type="region of interest" description="Disordered" evidence="4">
    <location>
        <begin position="173"/>
        <end position="195"/>
    </location>
</feature>
<dbReference type="Proteomes" id="UP000067461">
    <property type="component" value="Chromosome"/>
</dbReference>
<dbReference type="Pfam" id="PF01814">
    <property type="entry name" value="Hemerythrin"/>
    <property type="match status" value="1"/>
</dbReference>
<evidence type="ECO:0000256" key="4">
    <source>
        <dbReference type="SAM" id="MobiDB-lite"/>
    </source>
</evidence>
<dbReference type="HOGENOM" id="CLU_086902_1_0_4"/>
<dbReference type="STRING" id="1458425.SRAA_1505"/>
<keyword evidence="7" id="KW-1185">Reference proteome</keyword>
<name>A0A060NR52_9BURK</name>